<organism evidence="1 2">
    <name type="scientific">Posidoniimonas corsicana</name>
    <dbReference type="NCBI Taxonomy" id="1938618"/>
    <lineage>
        <taxon>Bacteria</taxon>
        <taxon>Pseudomonadati</taxon>
        <taxon>Planctomycetota</taxon>
        <taxon>Planctomycetia</taxon>
        <taxon>Pirellulales</taxon>
        <taxon>Lacipirellulaceae</taxon>
        <taxon>Posidoniimonas</taxon>
    </lineage>
</organism>
<evidence type="ECO:0008006" key="3">
    <source>
        <dbReference type="Google" id="ProtNLM"/>
    </source>
</evidence>
<evidence type="ECO:0000313" key="2">
    <source>
        <dbReference type="Proteomes" id="UP000316714"/>
    </source>
</evidence>
<dbReference type="Proteomes" id="UP000316714">
    <property type="component" value="Unassembled WGS sequence"/>
</dbReference>
<dbReference type="InterPro" id="IPR008930">
    <property type="entry name" value="Terpenoid_cyclase/PrenylTrfase"/>
</dbReference>
<evidence type="ECO:0000313" key="1">
    <source>
        <dbReference type="EMBL" id="TWT35571.1"/>
    </source>
</evidence>
<comment type="caution">
    <text evidence="1">The sequence shown here is derived from an EMBL/GenBank/DDBJ whole genome shotgun (WGS) entry which is preliminary data.</text>
</comment>
<name>A0A5C5VBA6_9BACT</name>
<dbReference type="AlphaFoldDB" id="A0A5C5VBA6"/>
<reference evidence="1 2" key="1">
    <citation type="submission" date="2019-02" db="EMBL/GenBank/DDBJ databases">
        <title>Deep-cultivation of Planctomycetes and their phenomic and genomic characterization uncovers novel biology.</title>
        <authorList>
            <person name="Wiegand S."/>
            <person name="Jogler M."/>
            <person name="Boedeker C."/>
            <person name="Pinto D."/>
            <person name="Vollmers J."/>
            <person name="Rivas-Marin E."/>
            <person name="Kohn T."/>
            <person name="Peeters S.H."/>
            <person name="Heuer A."/>
            <person name="Rast P."/>
            <person name="Oberbeckmann S."/>
            <person name="Bunk B."/>
            <person name="Jeske O."/>
            <person name="Meyerdierks A."/>
            <person name="Storesund J.E."/>
            <person name="Kallscheuer N."/>
            <person name="Luecker S."/>
            <person name="Lage O.M."/>
            <person name="Pohl T."/>
            <person name="Merkel B.J."/>
            <person name="Hornburger P."/>
            <person name="Mueller R.-W."/>
            <person name="Bruemmer F."/>
            <person name="Labrenz M."/>
            <person name="Spormann A.M."/>
            <person name="Op Den Camp H."/>
            <person name="Overmann J."/>
            <person name="Amann R."/>
            <person name="Jetten M.S.M."/>
            <person name="Mascher T."/>
            <person name="Medema M.H."/>
            <person name="Devos D.P."/>
            <person name="Kaster A.-K."/>
            <person name="Ovreas L."/>
            <person name="Rohde M."/>
            <person name="Galperin M.Y."/>
            <person name="Jogler C."/>
        </authorList>
    </citation>
    <scope>NUCLEOTIDE SEQUENCE [LARGE SCALE GENOMIC DNA]</scope>
    <source>
        <strain evidence="1 2">KOR34</strain>
    </source>
</reference>
<accession>A0A5C5VBA6</accession>
<sequence length="386" mass="42463">MGLGHSAGGAYNERSERKPLPLPLHACLDGFMPLSPQRLNLSLVLVTATCLAALGSDRSSCRAQTPDARADEVIDQGLLWLASQQHRLGHWTAQGRYPAAMTALSGLAFLCEGSTPTQGTYSENVRSAVDYLVRQARPNGLIGDPLRDDRYTYGHGFSMLFLSQVLGEEEDYQRQQELIRVLTKAVEFTGEAQTAAGGWGYVSAKDQSGFDEGSTTITQVQGLRGCRNAGIPVPKVVIDKAVEYIHNCTLKDGGVQYSSKGGGGRPAITAAAIACLYNAGEYDDEFVPRMREYCRRHLDAHNQSNYGHWHYAHFYYSQVQYREGGETWENYRKATAAKLIREASRVQTPAGQGVTWGQGYIGNVYTTALNLIILQQENAALPIYQR</sequence>
<gene>
    <name evidence="1" type="ORF">KOR34_04640</name>
</gene>
<proteinExistence type="predicted"/>
<dbReference type="CDD" id="cd00688">
    <property type="entry name" value="ISOPREN_C2_like"/>
    <property type="match status" value="1"/>
</dbReference>
<protein>
    <recommendedName>
        <fullName evidence="3">Prenyltransferase and squalene oxidase repeat protein</fullName>
    </recommendedName>
</protein>
<dbReference type="SUPFAM" id="SSF48239">
    <property type="entry name" value="Terpenoid cyclases/Protein prenyltransferases"/>
    <property type="match status" value="1"/>
</dbReference>
<dbReference type="EMBL" id="SIHJ01000001">
    <property type="protein sequence ID" value="TWT35571.1"/>
    <property type="molecule type" value="Genomic_DNA"/>
</dbReference>
<keyword evidence="2" id="KW-1185">Reference proteome</keyword>
<dbReference type="Gene3D" id="1.50.10.20">
    <property type="match status" value="2"/>
</dbReference>